<dbReference type="NCBIfam" id="TIGR00278">
    <property type="entry name" value="membrane protein insertion efficiency factor YidD"/>
    <property type="match status" value="1"/>
</dbReference>
<dbReference type="AlphaFoldDB" id="A0A4U8TMN7"/>
<sequence length="132" mass="15718">MMRRLMYLFVLFYKRFVSPFLPPACRYYPTCSIYALILLRFDNPVFAVCKIVCRILYCNPLSKGGFNPAFVFLPINKQKNIQKLIFIASFKQAHFLSPICPQIPQNANYFFIESNMRLLRRFQKFYIISVYV</sequence>
<dbReference type="Pfam" id="PF01809">
    <property type="entry name" value="YidD"/>
    <property type="match status" value="1"/>
</dbReference>
<evidence type="ECO:0000313" key="2">
    <source>
        <dbReference type="EMBL" id="TLE01574.1"/>
    </source>
</evidence>
<dbReference type="GO" id="GO:0005886">
    <property type="term" value="C:plasma membrane"/>
    <property type="evidence" value="ECO:0007669"/>
    <property type="project" value="UniProtKB-SubCell"/>
</dbReference>
<evidence type="ECO:0000313" key="3">
    <source>
        <dbReference type="Proteomes" id="UP000029922"/>
    </source>
</evidence>
<accession>A0A4U8TMN7</accession>
<gene>
    <name evidence="2" type="primary">yidD</name>
    <name evidence="2" type="ORF">LS73_000050</name>
</gene>
<keyword evidence="1" id="KW-1003">Cell membrane</keyword>
<reference evidence="2 3" key="1">
    <citation type="journal article" date="2014" name="Genome Announc.">
        <title>Draft genome sequences of eight enterohepatic helicobacter species isolated from both laboratory and wild rodents.</title>
        <authorList>
            <person name="Sheh A."/>
            <person name="Shen Z."/>
            <person name="Fox J.G."/>
        </authorList>
    </citation>
    <scope>NUCLEOTIDE SEQUENCE [LARGE SCALE GENOMIC DNA]</scope>
    <source>
        <strain evidence="2 3">ST1</strain>
    </source>
</reference>
<comment type="subcellular location">
    <subcellularLocation>
        <location evidence="1">Cell membrane</location>
        <topology evidence="1">Peripheral membrane protein</topology>
        <orientation evidence="1">Cytoplasmic side</orientation>
    </subcellularLocation>
</comment>
<dbReference type="EMBL" id="JRPD02000001">
    <property type="protein sequence ID" value="TLE01574.1"/>
    <property type="molecule type" value="Genomic_DNA"/>
</dbReference>
<dbReference type="HAMAP" id="MF_00386">
    <property type="entry name" value="UPF0161_YidD"/>
    <property type="match status" value="1"/>
</dbReference>
<dbReference type="PANTHER" id="PTHR33383">
    <property type="entry name" value="MEMBRANE PROTEIN INSERTION EFFICIENCY FACTOR-RELATED"/>
    <property type="match status" value="1"/>
</dbReference>
<organism evidence="2 3">
    <name type="scientific">Helicobacter muridarum</name>
    <dbReference type="NCBI Taxonomy" id="216"/>
    <lineage>
        <taxon>Bacteria</taxon>
        <taxon>Pseudomonadati</taxon>
        <taxon>Campylobacterota</taxon>
        <taxon>Epsilonproteobacteria</taxon>
        <taxon>Campylobacterales</taxon>
        <taxon>Helicobacteraceae</taxon>
        <taxon>Helicobacter</taxon>
    </lineage>
</organism>
<evidence type="ECO:0000256" key="1">
    <source>
        <dbReference type="HAMAP-Rule" id="MF_00386"/>
    </source>
</evidence>
<comment type="caution">
    <text evidence="2">The sequence shown here is derived from an EMBL/GenBank/DDBJ whole genome shotgun (WGS) entry which is preliminary data.</text>
</comment>
<dbReference type="SMART" id="SM01234">
    <property type="entry name" value="Haemolytic"/>
    <property type="match status" value="1"/>
</dbReference>
<comment type="function">
    <text evidence="1">Could be involved in insertion of integral membrane proteins into the membrane.</text>
</comment>
<dbReference type="PANTHER" id="PTHR33383:SF1">
    <property type="entry name" value="MEMBRANE PROTEIN INSERTION EFFICIENCY FACTOR-RELATED"/>
    <property type="match status" value="1"/>
</dbReference>
<keyword evidence="1" id="KW-0472">Membrane</keyword>
<dbReference type="OrthoDB" id="9801753at2"/>
<protein>
    <recommendedName>
        <fullName evidence="1">Putative membrane protein insertion efficiency factor</fullName>
    </recommendedName>
</protein>
<comment type="similarity">
    <text evidence="1">Belongs to the UPF0161 family.</text>
</comment>
<name>A0A4U8TMN7_9HELI</name>
<dbReference type="InterPro" id="IPR002696">
    <property type="entry name" value="Membr_insert_effic_factor_YidD"/>
</dbReference>
<dbReference type="Proteomes" id="UP000029922">
    <property type="component" value="Unassembled WGS sequence"/>
</dbReference>
<proteinExistence type="inferred from homology"/>